<name>R0LD93_ANAPL</name>
<accession>R0LD93</accession>
<proteinExistence type="predicted"/>
<organism evidence="1 2">
    <name type="scientific">Anas platyrhynchos</name>
    <name type="common">Mallard</name>
    <name type="synonym">Anas boschas</name>
    <dbReference type="NCBI Taxonomy" id="8839"/>
    <lineage>
        <taxon>Eukaryota</taxon>
        <taxon>Metazoa</taxon>
        <taxon>Chordata</taxon>
        <taxon>Craniata</taxon>
        <taxon>Vertebrata</taxon>
        <taxon>Euteleostomi</taxon>
        <taxon>Archelosauria</taxon>
        <taxon>Archosauria</taxon>
        <taxon>Dinosauria</taxon>
        <taxon>Saurischia</taxon>
        <taxon>Theropoda</taxon>
        <taxon>Coelurosauria</taxon>
        <taxon>Aves</taxon>
        <taxon>Neognathae</taxon>
        <taxon>Galloanserae</taxon>
        <taxon>Anseriformes</taxon>
        <taxon>Anatidae</taxon>
        <taxon>Anatinae</taxon>
        <taxon>Anas</taxon>
    </lineage>
</organism>
<gene>
    <name evidence="1" type="ORF">Anapl_11045</name>
</gene>
<reference evidence="2" key="1">
    <citation type="journal article" date="2013" name="Nat. Genet.">
        <title>The duck genome and transcriptome provide insight into an avian influenza virus reservoir species.</title>
        <authorList>
            <person name="Huang Y."/>
            <person name="Li Y."/>
            <person name="Burt D.W."/>
            <person name="Chen H."/>
            <person name="Zhang Y."/>
            <person name="Qian W."/>
            <person name="Kim H."/>
            <person name="Gan S."/>
            <person name="Zhao Y."/>
            <person name="Li J."/>
            <person name="Yi K."/>
            <person name="Feng H."/>
            <person name="Zhu P."/>
            <person name="Li B."/>
            <person name="Liu Q."/>
            <person name="Fairley S."/>
            <person name="Magor K.E."/>
            <person name="Du Z."/>
            <person name="Hu X."/>
            <person name="Goodman L."/>
            <person name="Tafer H."/>
            <person name="Vignal A."/>
            <person name="Lee T."/>
            <person name="Kim K.W."/>
            <person name="Sheng Z."/>
            <person name="An Y."/>
            <person name="Searle S."/>
            <person name="Herrero J."/>
            <person name="Groenen M.A."/>
            <person name="Crooijmans R.P."/>
            <person name="Faraut T."/>
            <person name="Cai Q."/>
            <person name="Webster R.G."/>
            <person name="Aldridge J.R."/>
            <person name="Warren W.C."/>
            <person name="Bartschat S."/>
            <person name="Kehr S."/>
            <person name="Marz M."/>
            <person name="Stadler P.F."/>
            <person name="Smith J."/>
            <person name="Kraus R.H."/>
            <person name="Zhao Y."/>
            <person name="Ren L."/>
            <person name="Fei J."/>
            <person name="Morisson M."/>
            <person name="Kaiser P."/>
            <person name="Griffin D.K."/>
            <person name="Rao M."/>
            <person name="Pitel F."/>
            <person name="Wang J."/>
            <person name="Li N."/>
        </authorList>
    </citation>
    <scope>NUCLEOTIDE SEQUENCE [LARGE SCALE GENOMIC DNA]</scope>
</reference>
<keyword evidence="2" id="KW-1185">Reference proteome</keyword>
<dbReference type="AlphaFoldDB" id="R0LD93"/>
<protein>
    <submittedName>
        <fullName evidence="1">Uncharacterized protein</fullName>
    </submittedName>
</protein>
<dbReference type="Proteomes" id="UP000296049">
    <property type="component" value="Unassembled WGS sequence"/>
</dbReference>
<dbReference type="EMBL" id="KB743321">
    <property type="protein sequence ID" value="EOA99454.1"/>
    <property type="molecule type" value="Genomic_DNA"/>
</dbReference>
<evidence type="ECO:0000313" key="2">
    <source>
        <dbReference type="Proteomes" id="UP000296049"/>
    </source>
</evidence>
<sequence length="471" mass="50065">MELKKPKNTRDDGNKACTQQGLRNIVCLQRQLLPPCQHSSPQALRPGTTIGAHTGVPHLTPVLDTNPTKVLDFLGPLPVLLQSPATARPEDLPVSVSVSLQLPPATTHLPSEASRGIGDPGARSAVLAAARLSACAHHLPMDCPVFPRVDTQQTARQCELWLPRSALIHLPAGTRGAAWEGAASSPKTIAVAVSGWELLSPWSQEPQHLLGQLLWAAATQMPHPSALARHQGCVGPCHLTPTCASQVNQGNLEEILVRGQVHGTRLGCGTAPLQSPLLILPGDPCEICVFRQQTRGEGRRCYLQGPGGCKYRVATRGGSSGGLCLSCLAAGAPGGTEAIALGHPLQLLSFHRWFEQILPAQHGLPPFGRTEKNFPEASSALDPISEPMDLQCPARSVTLQDAGHGHTAPSLACPGTCSSGIMFGIPTSRKSPRRYHWAFGLTVPVAQQRAFKAHLVSSQPQDHRSLFDVLG</sequence>
<evidence type="ECO:0000313" key="1">
    <source>
        <dbReference type="EMBL" id="EOA99454.1"/>
    </source>
</evidence>